<dbReference type="AlphaFoldDB" id="A0A4P9CEY5"/>
<name>A0A4P9CEY5_EUBML</name>
<keyword evidence="4" id="KW-1185">Reference proteome</keyword>
<dbReference type="Gene3D" id="3.40.50.620">
    <property type="entry name" value="HUPs"/>
    <property type="match status" value="1"/>
</dbReference>
<keyword evidence="2" id="KW-0694">RNA-binding</keyword>
<reference evidence="3 4" key="1">
    <citation type="submission" date="2018-05" db="EMBL/GenBank/DDBJ databases">
        <title>Genome comparison of Eubacterium sp.</title>
        <authorList>
            <person name="Feng Y."/>
            <person name="Sanchez-Andrea I."/>
            <person name="Stams A.J.M."/>
            <person name="De Vos W.M."/>
        </authorList>
    </citation>
    <scope>NUCLEOTIDE SEQUENCE [LARGE SCALE GENOMIC DNA]</scope>
    <source>
        <strain evidence="3 4">YI</strain>
    </source>
</reference>
<dbReference type="Pfam" id="PF05636">
    <property type="entry name" value="HIGH_NTase1"/>
    <property type="match status" value="1"/>
</dbReference>
<feature type="binding site" evidence="2">
    <location>
        <position position="163"/>
    </location>
    <ligand>
        <name>ATP</name>
        <dbReference type="ChEBI" id="CHEBI:30616"/>
    </ligand>
</feature>
<dbReference type="EC" id="6.3.4.-" evidence="2"/>
<comment type="catalytic activity">
    <reaction evidence="2">
        <text>cytidine(34) in elongator tRNA(Met) + acetate + ATP = N(4)-acetylcytidine(34) in elongator tRNA(Met) + AMP + diphosphate</text>
        <dbReference type="Rhea" id="RHEA:58144"/>
        <dbReference type="Rhea" id="RHEA-COMP:10693"/>
        <dbReference type="Rhea" id="RHEA-COMP:10694"/>
        <dbReference type="ChEBI" id="CHEBI:30089"/>
        <dbReference type="ChEBI" id="CHEBI:30616"/>
        <dbReference type="ChEBI" id="CHEBI:33019"/>
        <dbReference type="ChEBI" id="CHEBI:74900"/>
        <dbReference type="ChEBI" id="CHEBI:82748"/>
        <dbReference type="ChEBI" id="CHEBI:456215"/>
    </reaction>
</comment>
<keyword evidence="2" id="KW-0963">Cytoplasm</keyword>
<comment type="similarity">
    <text evidence="2">Belongs to the TmcAL family.</text>
</comment>
<dbReference type="SUPFAM" id="SSF52374">
    <property type="entry name" value="Nucleotidylyl transferase"/>
    <property type="match status" value="1"/>
</dbReference>
<dbReference type="GO" id="GO:0016879">
    <property type="term" value="F:ligase activity, forming carbon-nitrogen bonds"/>
    <property type="evidence" value="ECO:0007669"/>
    <property type="project" value="UniProtKB-UniRule"/>
</dbReference>
<accession>A0A4P9CEY5</accession>
<dbReference type="GO" id="GO:0005737">
    <property type="term" value="C:cytoplasm"/>
    <property type="evidence" value="ECO:0007669"/>
    <property type="project" value="UniProtKB-SubCell"/>
</dbReference>
<comment type="function">
    <text evidence="2">Catalyzes the formation of N(4)-acetylcytidine (ac(4)C) at the wobble position of elongator tRNA(Met), using acetate and ATP as substrates. First activates an acetate ion to form acetyladenylate (Ac-AMP) and then transfers the acetyl group to tRNA to form ac(4)C34.</text>
</comment>
<dbReference type="PANTHER" id="PTHR37825:SF1">
    <property type="entry name" value="TRNA(MET) CYTIDINE ACETATE LIGASE"/>
    <property type="match status" value="1"/>
</dbReference>
<dbReference type="EMBL" id="CP029487">
    <property type="protein sequence ID" value="QCT73521.1"/>
    <property type="molecule type" value="Genomic_DNA"/>
</dbReference>
<dbReference type="InterPro" id="IPR008513">
    <property type="entry name" value="tRNA(Met)_cyd_acetate_ligase"/>
</dbReference>
<comment type="caution">
    <text evidence="2">Lacks conserved residue(s) required for the propagation of feature annotation.</text>
</comment>
<protein>
    <recommendedName>
        <fullName evidence="2">tRNA(Met) cytidine acetate ligase</fullName>
        <ecNumber evidence="2">6.3.4.-</ecNumber>
    </recommendedName>
</protein>
<dbReference type="KEGG" id="emt:CPZ25_020165"/>
<keyword evidence="2" id="KW-0436">Ligase</keyword>
<gene>
    <name evidence="2" type="primary">tmcAL</name>
    <name evidence="3" type="ORF">CPZ25_020165</name>
</gene>
<dbReference type="InterPro" id="IPR014729">
    <property type="entry name" value="Rossmann-like_a/b/a_fold"/>
</dbReference>
<dbReference type="PANTHER" id="PTHR37825">
    <property type="entry name" value="TRNA(MET) CYTIDINE ACETATE LIGASE"/>
    <property type="match status" value="1"/>
</dbReference>
<keyword evidence="2" id="KW-0067">ATP-binding</keyword>
<evidence type="ECO:0000313" key="3">
    <source>
        <dbReference type="EMBL" id="QCT73521.1"/>
    </source>
</evidence>
<keyword evidence="2" id="KW-0820">tRNA-binding</keyword>
<dbReference type="GO" id="GO:0000049">
    <property type="term" value="F:tRNA binding"/>
    <property type="evidence" value="ECO:0007669"/>
    <property type="project" value="UniProtKB-KW"/>
</dbReference>
<feature type="binding site" evidence="2">
    <location>
        <position position="188"/>
    </location>
    <ligand>
        <name>ATP</name>
        <dbReference type="ChEBI" id="CHEBI:30616"/>
    </ligand>
</feature>
<feature type="binding site" evidence="2">
    <location>
        <begin position="7"/>
        <end position="20"/>
    </location>
    <ligand>
        <name>ATP</name>
        <dbReference type="ChEBI" id="CHEBI:30616"/>
    </ligand>
</feature>
<dbReference type="HAMAP" id="MF_01539">
    <property type="entry name" value="TmcAL"/>
    <property type="match status" value="1"/>
</dbReference>
<feature type="binding site" evidence="2">
    <location>
        <position position="102"/>
    </location>
    <ligand>
        <name>ATP</name>
        <dbReference type="ChEBI" id="CHEBI:30616"/>
    </ligand>
</feature>
<dbReference type="GO" id="GO:0005524">
    <property type="term" value="F:ATP binding"/>
    <property type="evidence" value="ECO:0007669"/>
    <property type="project" value="UniProtKB-KW"/>
</dbReference>
<comment type="subcellular location">
    <subcellularLocation>
        <location evidence="2">Cytoplasm</location>
    </subcellularLocation>
</comment>
<dbReference type="RefSeq" id="WP_096919252.1">
    <property type="nucleotide sequence ID" value="NZ_CP029487.1"/>
</dbReference>
<proteinExistence type="inferred from homology"/>
<organism evidence="3 4">
    <name type="scientific">Eubacterium maltosivorans</name>
    <dbReference type="NCBI Taxonomy" id="2041044"/>
    <lineage>
        <taxon>Bacteria</taxon>
        <taxon>Bacillati</taxon>
        <taxon>Bacillota</taxon>
        <taxon>Clostridia</taxon>
        <taxon>Eubacteriales</taxon>
        <taxon>Eubacteriaceae</taxon>
        <taxon>Eubacterium</taxon>
    </lineage>
</organism>
<evidence type="ECO:0000256" key="2">
    <source>
        <dbReference type="HAMAP-Rule" id="MF_01539"/>
    </source>
</evidence>
<dbReference type="Proteomes" id="UP000218387">
    <property type="component" value="Chromosome"/>
</dbReference>
<evidence type="ECO:0000256" key="1">
    <source>
        <dbReference type="ARBA" id="ARBA00022694"/>
    </source>
</evidence>
<dbReference type="GO" id="GO:0006400">
    <property type="term" value="P:tRNA modification"/>
    <property type="evidence" value="ECO:0007669"/>
    <property type="project" value="UniProtKB-UniRule"/>
</dbReference>
<evidence type="ECO:0000313" key="4">
    <source>
        <dbReference type="Proteomes" id="UP000218387"/>
    </source>
</evidence>
<keyword evidence="2" id="KW-0547">Nucleotide-binding</keyword>
<keyword evidence="1 2" id="KW-0819">tRNA processing</keyword>
<sequence>MQTQAIICEYNPFHNGHAYQIQAGKKAAGSTHTLALMSGSVVQRGTFAVADKWLRARTALLSGADLVCELPFCYAAQSAEYFAAGAVKILNATGVCDTLCFGSEAGDLEALSDVAQSLAFETPAFRDALKAALGQGLAFPKARELAFKATKGEKSAFYLREPNNILGIEYLKALLRTHSTIRPVTIKRQGNAYHDTDAQSRFASATAIRQLLAAPGVSAPALAPLLPYDPSLLLSYMQKARVPWEESYAKALLSQIHSQDLSRFRTLPYMEKGLEFKLKKALEADSRYDSIVDTLTSKRAPKSRIRRILMALSMGFESADLSRFADPGFVPCLRVLGFNEKGRALLRAIHEQDGLPVITNTRANITRLNPDQRACFDFDARATDLYSLFCEKQYHYHRDYTQNPVIIAEKEAL</sequence>